<dbReference type="GO" id="GO:0030151">
    <property type="term" value="F:molybdenum ion binding"/>
    <property type="evidence" value="ECO:0007669"/>
    <property type="project" value="InterPro"/>
</dbReference>
<dbReference type="STRING" id="471704.A0A151JM90"/>
<organism evidence="2 3">
    <name type="scientific">Trachymyrmex cornetzi</name>
    <dbReference type="NCBI Taxonomy" id="471704"/>
    <lineage>
        <taxon>Eukaryota</taxon>
        <taxon>Metazoa</taxon>
        <taxon>Ecdysozoa</taxon>
        <taxon>Arthropoda</taxon>
        <taxon>Hexapoda</taxon>
        <taxon>Insecta</taxon>
        <taxon>Pterygota</taxon>
        <taxon>Neoptera</taxon>
        <taxon>Endopterygota</taxon>
        <taxon>Hymenoptera</taxon>
        <taxon>Apocrita</taxon>
        <taxon>Aculeata</taxon>
        <taxon>Formicoidea</taxon>
        <taxon>Formicidae</taxon>
        <taxon>Myrmicinae</taxon>
        <taxon>Trachymyrmex</taxon>
    </lineage>
</organism>
<dbReference type="EMBL" id="KQ978949">
    <property type="protein sequence ID" value="KYN27368.1"/>
    <property type="molecule type" value="Genomic_DNA"/>
</dbReference>
<sequence>MFSIYNQDTKTIENFSDYWPLITITASMKSGFMIFKSTLSSKELTVDINKKTRKNCKTFYYSSWYANTPIKLIDCGEEATTWINSCLQDSNKSLRLAQRDCDPLIEEPNFIKNNWTEYCEIYSTRADQKPEAFANVTRCVLMTTTTLDKLREEKIGDPDTYLFRPNIVVSSHLSSTPFSEEDWEWIKIRDTIIRVIKPVPKYYRFTEPYFAEGKNLYINANEEETAHLGVYCAPIIPGDIHVNDDVYVHFNNCNASSKNVTDSLFKSFSLNFISSSLQTLLIEILI</sequence>
<name>A0A151JM90_9HYME</name>
<dbReference type="GO" id="GO:0003824">
    <property type="term" value="F:catalytic activity"/>
    <property type="evidence" value="ECO:0007669"/>
    <property type="project" value="InterPro"/>
</dbReference>
<protein>
    <recommendedName>
        <fullName evidence="1">MOSC domain-containing protein</fullName>
    </recommendedName>
</protein>
<dbReference type="InterPro" id="IPR005302">
    <property type="entry name" value="MoCF_Sase_C"/>
</dbReference>
<dbReference type="GO" id="GO:0030170">
    <property type="term" value="F:pyridoxal phosphate binding"/>
    <property type="evidence" value="ECO:0007669"/>
    <property type="project" value="InterPro"/>
</dbReference>
<dbReference type="PROSITE" id="PS51340">
    <property type="entry name" value="MOSC"/>
    <property type="match status" value="1"/>
</dbReference>
<evidence type="ECO:0000313" key="2">
    <source>
        <dbReference type="EMBL" id="KYN27368.1"/>
    </source>
</evidence>
<gene>
    <name evidence="2" type="ORF">ALC57_03235</name>
</gene>
<keyword evidence="3" id="KW-1185">Reference proteome</keyword>
<feature type="domain" description="MOSC" evidence="1">
    <location>
        <begin position="99"/>
        <end position="249"/>
    </location>
</feature>
<reference evidence="2 3" key="1">
    <citation type="submission" date="2015-09" db="EMBL/GenBank/DDBJ databases">
        <title>Trachymyrmex cornetzi WGS genome.</title>
        <authorList>
            <person name="Nygaard S."/>
            <person name="Hu H."/>
            <person name="Boomsma J."/>
            <person name="Zhang G."/>
        </authorList>
    </citation>
    <scope>NUCLEOTIDE SEQUENCE [LARGE SCALE GENOMIC DNA]</scope>
    <source>
        <strain evidence="2">Tcor2-1</strain>
        <tissue evidence="2">Whole body</tissue>
    </source>
</reference>
<proteinExistence type="predicted"/>
<dbReference type="AlphaFoldDB" id="A0A151JM90"/>
<dbReference type="Proteomes" id="UP000078492">
    <property type="component" value="Unassembled WGS sequence"/>
</dbReference>
<evidence type="ECO:0000259" key="1">
    <source>
        <dbReference type="PROSITE" id="PS51340"/>
    </source>
</evidence>
<dbReference type="Pfam" id="PF03473">
    <property type="entry name" value="MOSC"/>
    <property type="match status" value="1"/>
</dbReference>
<accession>A0A151JM90</accession>
<evidence type="ECO:0000313" key="3">
    <source>
        <dbReference type="Proteomes" id="UP000078492"/>
    </source>
</evidence>